<accession>A0ABX0K016</accession>
<evidence type="ECO:0000313" key="3">
    <source>
        <dbReference type="Proteomes" id="UP000631653"/>
    </source>
</evidence>
<name>A0ABX0K016_9PROT</name>
<sequence>MEQGTFARRGLLAVVIGMGLLIVLGTGGLVAILIHRMSHPRQATIVPVASTILSEKPFLLHEPAGTRIESIAWQNGPVMAVRLSGGGPDRIVLWDTAAARTVGELDLVQ</sequence>
<evidence type="ECO:0000256" key="1">
    <source>
        <dbReference type="SAM" id="Phobius"/>
    </source>
</evidence>
<gene>
    <name evidence="2" type="ORF">GOB81_07425</name>
</gene>
<comment type="caution">
    <text evidence="2">The sequence shown here is derived from an EMBL/GenBank/DDBJ whole genome shotgun (WGS) entry which is preliminary data.</text>
</comment>
<feature type="transmembrane region" description="Helical" evidence="1">
    <location>
        <begin position="12"/>
        <end position="34"/>
    </location>
</feature>
<proteinExistence type="predicted"/>
<dbReference type="Proteomes" id="UP000631653">
    <property type="component" value="Unassembled WGS sequence"/>
</dbReference>
<evidence type="ECO:0000313" key="2">
    <source>
        <dbReference type="EMBL" id="NHN88459.1"/>
    </source>
</evidence>
<dbReference type="EMBL" id="WOSY01000005">
    <property type="protein sequence ID" value="NHN88459.1"/>
    <property type="molecule type" value="Genomic_DNA"/>
</dbReference>
<protein>
    <submittedName>
        <fullName evidence="2">Uncharacterized protein</fullName>
    </submittedName>
</protein>
<keyword evidence="3" id="KW-1185">Reference proteome</keyword>
<keyword evidence="1" id="KW-0812">Transmembrane</keyword>
<organism evidence="2 3">
    <name type="scientific">Acetobacter conturbans</name>
    <dbReference type="NCBI Taxonomy" id="1737472"/>
    <lineage>
        <taxon>Bacteria</taxon>
        <taxon>Pseudomonadati</taxon>
        <taxon>Pseudomonadota</taxon>
        <taxon>Alphaproteobacteria</taxon>
        <taxon>Acetobacterales</taxon>
        <taxon>Acetobacteraceae</taxon>
        <taxon>Acetobacter</taxon>
    </lineage>
</organism>
<keyword evidence="1" id="KW-0472">Membrane</keyword>
<dbReference type="RefSeq" id="WP_173569738.1">
    <property type="nucleotide sequence ID" value="NZ_WOSY01000005.1"/>
</dbReference>
<reference evidence="2 3" key="1">
    <citation type="journal article" date="2020" name="Int. J. Syst. Evol. Microbiol.">
        <title>Novel acetic acid bacteria from cider fermentations: Acetobacter conturbans sp. nov. and Acetobacter fallax sp. nov.</title>
        <authorList>
            <person name="Sombolestani A.S."/>
            <person name="Cleenwerck I."/>
            <person name="Cnockaert M."/>
            <person name="Borremans W."/>
            <person name="Wieme A.D."/>
            <person name="De Vuyst L."/>
            <person name="Vandamme P."/>
        </authorList>
    </citation>
    <scope>NUCLEOTIDE SEQUENCE [LARGE SCALE GENOMIC DNA]</scope>
    <source>
        <strain evidence="2 3">LMG 1627</strain>
    </source>
</reference>
<keyword evidence="1" id="KW-1133">Transmembrane helix</keyword>